<dbReference type="Proteomes" id="UP000324222">
    <property type="component" value="Unassembled WGS sequence"/>
</dbReference>
<evidence type="ECO:0000313" key="1">
    <source>
        <dbReference type="EMBL" id="MPC11321.1"/>
    </source>
</evidence>
<gene>
    <name evidence="1" type="ORF">E2C01_003984</name>
</gene>
<sequence length="98" mass="11856">MEHSTDVWRNKLAEESKDEASLLTDMKNRQGTVNLLEEWLRWTFGRGRHSFSLLTVSTSFRYFYKKFLDPRFSWRNTQKIFLVSLCMRSRENSEENKI</sequence>
<comment type="caution">
    <text evidence="1">The sequence shown here is derived from an EMBL/GenBank/DDBJ whole genome shotgun (WGS) entry which is preliminary data.</text>
</comment>
<protein>
    <submittedName>
        <fullName evidence="1">Uncharacterized protein</fullName>
    </submittedName>
</protein>
<organism evidence="1 2">
    <name type="scientific">Portunus trituberculatus</name>
    <name type="common">Swimming crab</name>
    <name type="synonym">Neptunus trituberculatus</name>
    <dbReference type="NCBI Taxonomy" id="210409"/>
    <lineage>
        <taxon>Eukaryota</taxon>
        <taxon>Metazoa</taxon>
        <taxon>Ecdysozoa</taxon>
        <taxon>Arthropoda</taxon>
        <taxon>Crustacea</taxon>
        <taxon>Multicrustacea</taxon>
        <taxon>Malacostraca</taxon>
        <taxon>Eumalacostraca</taxon>
        <taxon>Eucarida</taxon>
        <taxon>Decapoda</taxon>
        <taxon>Pleocyemata</taxon>
        <taxon>Brachyura</taxon>
        <taxon>Eubrachyura</taxon>
        <taxon>Portunoidea</taxon>
        <taxon>Portunidae</taxon>
        <taxon>Portuninae</taxon>
        <taxon>Portunus</taxon>
    </lineage>
</organism>
<dbReference type="EMBL" id="VSRR010000157">
    <property type="protein sequence ID" value="MPC11321.1"/>
    <property type="molecule type" value="Genomic_DNA"/>
</dbReference>
<dbReference type="OrthoDB" id="6336362at2759"/>
<accession>A0A5B7CR71</accession>
<name>A0A5B7CR71_PORTR</name>
<reference evidence="1 2" key="1">
    <citation type="submission" date="2019-05" db="EMBL/GenBank/DDBJ databases">
        <title>Another draft genome of Portunus trituberculatus and its Hox gene families provides insights of decapod evolution.</title>
        <authorList>
            <person name="Jeong J.-H."/>
            <person name="Song I."/>
            <person name="Kim S."/>
            <person name="Choi T."/>
            <person name="Kim D."/>
            <person name="Ryu S."/>
            <person name="Kim W."/>
        </authorList>
    </citation>
    <scope>NUCLEOTIDE SEQUENCE [LARGE SCALE GENOMIC DNA]</scope>
    <source>
        <tissue evidence="1">Muscle</tissue>
    </source>
</reference>
<proteinExistence type="predicted"/>
<evidence type="ECO:0000313" key="2">
    <source>
        <dbReference type="Proteomes" id="UP000324222"/>
    </source>
</evidence>
<keyword evidence="2" id="KW-1185">Reference proteome</keyword>
<dbReference type="AlphaFoldDB" id="A0A5B7CR71"/>